<keyword evidence="5" id="KW-0479">Metal-binding</keyword>
<keyword evidence="8" id="KW-0460">Magnesium</keyword>
<evidence type="ECO:0000256" key="4">
    <source>
        <dbReference type="ARBA" id="ARBA00022695"/>
    </source>
</evidence>
<dbReference type="AlphaFoldDB" id="E8T524"/>
<comment type="similarity">
    <text evidence="9">Belongs to the MntA antitoxin family.</text>
</comment>
<evidence type="ECO:0000313" key="12">
    <source>
        <dbReference type="Proteomes" id="UP000006362"/>
    </source>
</evidence>
<comment type="cofactor">
    <cofactor evidence="1">
        <name>Mg(2+)</name>
        <dbReference type="ChEBI" id="CHEBI:18420"/>
    </cofactor>
</comment>
<dbReference type="InterPro" id="IPR043519">
    <property type="entry name" value="NT_sf"/>
</dbReference>
<keyword evidence="4" id="KW-0548">Nucleotidyltransferase</keyword>
<evidence type="ECO:0000256" key="8">
    <source>
        <dbReference type="ARBA" id="ARBA00022842"/>
    </source>
</evidence>
<dbReference type="GO" id="GO:0005524">
    <property type="term" value="F:ATP binding"/>
    <property type="evidence" value="ECO:0007669"/>
    <property type="project" value="UniProtKB-KW"/>
</dbReference>
<dbReference type="EMBL" id="CP002444">
    <property type="protein sequence ID" value="ADU97556.1"/>
    <property type="molecule type" value="Genomic_DNA"/>
</dbReference>
<evidence type="ECO:0000256" key="9">
    <source>
        <dbReference type="ARBA" id="ARBA00038276"/>
    </source>
</evidence>
<evidence type="ECO:0000256" key="1">
    <source>
        <dbReference type="ARBA" id="ARBA00001946"/>
    </source>
</evidence>
<dbReference type="GO" id="GO:0046872">
    <property type="term" value="F:metal ion binding"/>
    <property type="evidence" value="ECO:0007669"/>
    <property type="project" value="UniProtKB-KW"/>
</dbReference>
<dbReference type="InterPro" id="IPR002934">
    <property type="entry name" value="Polymerase_NTP_transf_dom"/>
</dbReference>
<dbReference type="RefSeq" id="WP_013538341.1">
    <property type="nucleotide sequence ID" value="NC_014926.1"/>
</dbReference>
<dbReference type="KEGG" id="tam:Theam_1599"/>
<dbReference type="Pfam" id="PF01909">
    <property type="entry name" value="NTP_transf_2"/>
    <property type="match status" value="1"/>
</dbReference>
<dbReference type="Gene3D" id="3.30.460.10">
    <property type="entry name" value="Beta Polymerase, domain 2"/>
    <property type="match status" value="1"/>
</dbReference>
<dbReference type="STRING" id="648996.Theam_1599"/>
<evidence type="ECO:0000256" key="5">
    <source>
        <dbReference type="ARBA" id="ARBA00022723"/>
    </source>
</evidence>
<keyword evidence="12" id="KW-1185">Reference proteome</keyword>
<name>E8T524_THEA1</name>
<dbReference type="eggNOG" id="COG1669">
    <property type="taxonomic scope" value="Bacteria"/>
</dbReference>
<dbReference type="HOGENOM" id="CLU_130257_10_1_0"/>
<dbReference type="OrthoDB" id="90159at2"/>
<dbReference type="CDD" id="cd05403">
    <property type="entry name" value="NT_KNTase_like"/>
    <property type="match status" value="1"/>
</dbReference>
<feature type="domain" description="Polymerase nucleotidyl transferase" evidence="10">
    <location>
        <begin position="10"/>
        <end position="93"/>
    </location>
</feature>
<evidence type="ECO:0000256" key="7">
    <source>
        <dbReference type="ARBA" id="ARBA00022840"/>
    </source>
</evidence>
<proteinExistence type="inferred from homology"/>
<reference evidence="11" key="1">
    <citation type="submission" date="2011-01" db="EMBL/GenBank/DDBJ databases">
        <title>Complete sequence of chromosome of Thermovibrio ammonificans HB-1.</title>
        <authorList>
            <consortium name="US DOE Joint Genome Institute"/>
            <person name="Lucas S."/>
            <person name="Copeland A."/>
            <person name="Lapidus A."/>
            <person name="Cheng J.-F."/>
            <person name="Goodwin L."/>
            <person name="Pitluck S."/>
            <person name="Davenport K."/>
            <person name="Detter J.C."/>
            <person name="Han C."/>
            <person name="Tapia R."/>
            <person name="Land M."/>
            <person name="Hauser L."/>
            <person name="Kyrpides N."/>
            <person name="Ivanova N."/>
            <person name="Ovchinnikova G."/>
            <person name="Vetriani C."/>
            <person name="Woyke T."/>
        </authorList>
    </citation>
    <scope>NUCLEOTIDE SEQUENCE [LARGE SCALE GENOMIC DNA]</scope>
    <source>
        <strain evidence="11">HB-1</strain>
    </source>
</reference>
<keyword evidence="7" id="KW-0067">ATP-binding</keyword>
<keyword evidence="2" id="KW-1277">Toxin-antitoxin system</keyword>
<dbReference type="PANTHER" id="PTHR33571:SF14">
    <property type="entry name" value="PROTEIN ADENYLYLTRANSFERASE MJ0435-RELATED"/>
    <property type="match status" value="1"/>
</dbReference>
<dbReference type="SUPFAM" id="SSF81301">
    <property type="entry name" value="Nucleotidyltransferase"/>
    <property type="match status" value="1"/>
</dbReference>
<accession>E8T524</accession>
<dbReference type="GO" id="GO:0016779">
    <property type="term" value="F:nucleotidyltransferase activity"/>
    <property type="evidence" value="ECO:0007669"/>
    <property type="project" value="UniProtKB-KW"/>
</dbReference>
<keyword evidence="6" id="KW-0547">Nucleotide-binding</keyword>
<gene>
    <name evidence="11" type="ordered locus">Theam_1599</name>
</gene>
<sequence>MKGADVVRLLREKKDYLRREFGVKELLLFGSFARGDEGEESDVDLVVEFFPEYETFRNYMALKGYLEELLGRPLDLLVKGGIKRHFLTEIEKEALNV</sequence>
<evidence type="ECO:0000256" key="3">
    <source>
        <dbReference type="ARBA" id="ARBA00022679"/>
    </source>
</evidence>
<evidence type="ECO:0000259" key="10">
    <source>
        <dbReference type="Pfam" id="PF01909"/>
    </source>
</evidence>
<keyword evidence="3" id="KW-0808">Transferase</keyword>
<dbReference type="InterPro" id="IPR052038">
    <property type="entry name" value="Type-VII_TA_antitoxin"/>
</dbReference>
<evidence type="ECO:0000256" key="2">
    <source>
        <dbReference type="ARBA" id="ARBA00022649"/>
    </source>
</evidence>
<dbReference type="PANTHER" id="PTHR33571">
    <property type="entry name" value="SSL8005 PROTEIN"/>
    <property type="match status" value="1"/>
</dbReference>
<organism evidence="11 12">
    <name type="scientific">Thermovibrio ammonificans (strain DSM 15698 / JCM 12110 / HB-1)</name>
    <dbReference type="NCBI Taxonomy" id="648996"/>
    <lineage>
        <taxon>Bacteria</taxon>
        <taxon>Pseudomonadati</taxon>
        <taxon>Aquificota</taxon>
        <taxon>Aquificia</taxon>
        <taxon>Desulfurobacteriales</taxon>
        <taxon>Desulfurobacteriaceae</taxon>
        <taxon>Thermovibrio</taxon>
    </lineage>
</organism>
<evidence type="ECO:0000313" key="11">
    <source>
        <dbReference type="EMBL" id="ADU97556.1"/>
    </source>
</evidence>
<dbReference type="Proteomes" id="UP000006362">
    <property type="component" value="Chromosome"/>
</dbReference>
<evidence type="ECO:0000256" key="6">
    <source>
        <dbReference type="ARBA" id="ARBA00022741"/>
    </source>
</evidence>
<protein>
    <submittedName>
        <fullName evidence="11">DNA polymerase beta domain protein region protein</fullName>
    </submittedName>
</protein>